<comment type="subcellular location">
    <subcellularLocation>
        <location evidence="9">Cytoplasm</location>
    </subcellularLocation>
</comment>
<dbReference type="PROSITE" id="PS01292">
    <property type="entry name" value="UPF0036"/>
    <property type="match status" value="1"/>
</dbReference>
<dbReference type="GO" id="GO:0004521">
    <property type="term" value="F:RNA endonuclease activity"/>
    <property type="evidence" value="ECO:0007669"/>
    <property type="project" value="UniProtKB-UniRule"/>
</dbReference>
<feature type="binding site" evidence="12">
    <location>
        <position position="138"/>
    </location>
    <ligand>
        <name>Zn(2+)</name>
        <dbReference type="ChEBI" id="CHEBI:29105"/>
        <label>1</label>
        <note>catalytic</note>
    </ligand>
</feature>
<dbReference type="InterPro" id="IPR036866">
    <property type="entry name" value="RibonucZ/Hydroxyglut_hydro"/>
</dbReference>
<evidence type="ECO:0000256" key="4">
    <source>
        <dbReference type="ARBA" id="ARBA00022759"/>
    </source>
</evidence>
<comment type="function">
    <text evidence="9">An RNase that has 5'-3' exonuclease and possibly endonuclease activity. Involved in maturation of rRNA and in some organisms also mRNA maturation and/or decay.</text>
</comment>
<dbReference type="InterPro" id="IPR030854">
    <property type="entry name" value="RNase_J_bac"/>
</dbReference>
<keyword evidence="3 12" id="KW-0479">Metal-binding</keyword>
<dbReference type="SMART" id="SM00849">
    <property type="entry name" value="Lactamase_B"/>
    <property type="match status" value="1"/>
</dbReference>
<keyword evidence="5 9" id="KW-0378">Hydrolase</keyword>
<dbReference type="eggNOG" id="COG0595">
    <property type="taxonomic scope" value="Bacteria"/>
</dbReference>
<dbReference type="HAMAP" id="MF_01491">
    <property type="entry name" value="RNase_J_bact"/>
    <property type="match status" value="1"/>
</dbReference>
<dbReference type="InterPro" id="IPR001279">
    <property type="entry name" value="Metallo-B-lactamas"/>
</dbReference>
<feature type="domain" description="Metallo-beta-lactamase" evidence="13">
    <location>
        <begin position="17"/>
        <end position="212"/>
    </location>
</feature>
<dbReference type="InterPro" id="IPR042173">
    <property type="entry name" value="RNase_J_2"/>
</dbReference>
<dbReference type="Gene3D" id="3.10.20.580">
    <property type="match status" value="1"/>
</dbReference>
<evidence type="ECO:0000256" key="7">
    <source>
        <dbReference type="ARBA" id="ARBA00022839"/>
    </source>
</evidence>
<feature type="binding site" evidence="12">
    <location>
        <position position="440"/>
    </location>
    <ligand>
        <name>Ca(2+)</name>
        <dbReference type="ChEBI" id="CHEBI:29108"/>
    </ligand>
</feature>
<name>D1CFK7_THET1</name>
<evidence type="ECO:0000256" key="9">
    <source>
        <dbReference type="HAMAP-Rule" id="MF_01491"/>
    </source>
</evidence>
<keyword evidence="4 9" id="KW-0255">Endonuclease</keyword>
<gene>
    <name evidence="9" type="primary">rnj</name>
    <name evidence="14" type="ordered locus">Tter_0796</name>
</gene>
<feature type="binding site" evidence="9 11">
    <location>
        <begin position="361"/>
        <end position="365"/>
    </location>
    <ligand>
        <name>substrate</name>
    </ligand>
</feature>
<evidence type="ECO:0000256" key="2">
    <source>
        <dbReference type="ARBA" id="ARBA00022722"/>
    </source>
</evidence>
<feature type="active site" description="Proton acceptor" evidence="10">
    <location>
        <position position="365"/>
    </location>
</feature>
<evidence type="ECO:0000256" key="10">
    <source>
        <dbReference type="PIRSR" id="PIRSR004803-1"/>
    </source>
</evidence>
<evidence type="ECO:0000256" key="8">
    <source>
        <dbReference type="ARBA" id="ARBA00022884"/>
    </source>
</evidence>
<keyword evidence="1 9" id="KW-0963">Cytoplasm</keyword>
<dbReference type="SUPFAM" id="SSF56281">
    <property type="entry name" value="Metallo-hydrolase/oxidoreductase"/>
    <property type="match status" value="1"/>
</dbReference>
<feature type="binding site" evidence="12">
    <location>
        <position position="70"/>
    </location>
    <ligand>
        <name>Zn(2+)</name>
        <dbReference type="ChEBI" id="CHEBI:29105"/>
        <label>1</label>
        <note>catalytic</note>
    </ligand>
</feature>
<keyword evidence="7 9" id="KW-0269">Exonuclease</keyword>
<dbReference type="InterPro" id="IPR055132">
    <property type="entry name" value="RNase_J_b_CASP"/>
</dbReference>
<dbReference type="Pfam" id="PF07521">
    <property type="entry name" value="RMMBL"/>
    <property type="match status" value="1"/>
</dbReference>
<keyword evidence="15" id="KW-1185">Reference proteome</keyword>
<dbReference type="InterPro" id="IPR011108">
    <property type="entry name" value="RMMBL"/>
</dbReference>
<evidence type="ECO:0000256" key="1">
    <source>
        <dbReference type="ARBA" id="ARBA00022490"/>
    </source>
</evidence>
<dbReference type="GO" id="GO:0003723">
    <property type="term" value="F:RNA binding"/>
    <property type="evidence" value="ECO:0007669"/>
    <property type="project" value="UniProtKB-UniRule"/>
</dbReference>
<dbReference type="EC" id="3.1.-.-" evidence="9"/>
<evidence type="ECO:0000313" key="14">
    <source>
        <dbReference type="EMBL" id="ACZ41713.1"/>
    </source>
</evidence>
<keyword evidence="12" id="KW-0106">Calcium</keyword>
<dbReference type="Gene3D" id="3.40.50.10710">
    <property type="entry name" value="Metallo-hydrolase/oxidoreductase"/>
    <property type="match status" value="1"/>
</dbReference>
<keyword evidence="8 9" id="KW-0694">RNA-binding</keyword>
<comment type="similarity">
    <text evidence="9">Belongs to the metallo-beta-lactamase superfamily. RNA-metabolizing metallo-beta-lactamase-like family. Bacterial RNase J subfamily.</text>
</comment>
<keyword evidence="2 9" id="KW-0540">Nuclease</keyword>
<evidence type="ECO:0000256" key="5">
    <source>
        <dbReference type="ARBA" id="ARBA00022801"/>
    </source>
</evidence>
<evidence type="ECO:0000256" key="12">
    <source>
        <dbReference type="PIRSR" id="PIRSR004803-3"/>
    </source>
</evidence>
<dbReference type="Proteomes" id="UP000000323">
    <property type="component" value="Chromosome 1"/>
</dbReference>
<accession>D1CFK7</accession>
<sequence>MPDSVRVIPLGGVGEVGKNMLAVEYGNEILLLDCGLAFPEEDMLGVDLLIPDIQYLLKSRKRIVAYCISHGHEDHIGALPYILRDIDAPIYATPLTRGLIEVKLKEANLLQSARLRTYKDGDVVKIGKFTVEPFHVTHSIPDAVGLAITCPVGTIVYTGDFKFDPTPVDGKQANYGLIAQIGRRGVLTLLSDCVHVETKGHTPSEQVVGDTFRRVFAEAKGRIIIATFASLIARVQQIINVAAEYGRKVAVVGRSLESNVAMARELGYLDPKDGTLVPLHQLRKEDADRSVLIVTGSQGEPTSVLNRIANQDYRHVKIVPGDTVIISATPIPGNETAVSRIINNLFALGADVIYSAIDTVHVSGHASSEELRLMLNLVRPKYVVPVHGEMRHLVMYKRLAMSVGIPEDHILIPENGAIMEFSKEQARIVEVYPNNMVYVDGISVGDVDHVVLRDRKLLSRDGMVIVVVGIDRNDGSILAGPDIISRGFLYAGEDDNLLEEAKELVSNSIRHQEESPPPPEWSWAHRKIKDILGEFLYKRTGRRPMILPVVMEI</sequence>
<dbReference type="GO" id="GO:0005737">
    <property type="term" value="C:cytoplasm"/>
    <property type="evidence" value="ECO:0007669"/>
    <property type="project" value="UniProtKB-SubCell"/>
</dbReference>
<feature type="binding site" evidence="12">
    <location>
        <position position="75"/>
    </location>
    <ligand>
        <name>Zn(2+)</name>
        <dbReference type="ChEBI" id="CHEBI:29105"/>
        <label>1</label>
        <note>catalytic</note>
    </ligand>
</feature>
<dbReference type="GO" id="GO:0006364">
    <property type="term" value="P:rRNA processing"/>
    <property type="evidence" value="ECO:0007669"/>
    <property type="project" value="UniProtKB-UniRule"/>
</dbReference>
<comment type="subunit">
    <text evidence="9">Homodimer, may be a subunit of the RNA degradosome.</text>
</comment>
<evidence type="ECO:0000256" key="6">
    <source>
        <dbReference type="ARBA" id="ARBA00022833"/>
    </source>
</evidence>
<feature type="binding site" evidence="12">
    <location>
        <position position="72"/>
    </location>
    <ligand>
        <name>Zn(2+)</name>
        <dbReference type="ChEBI" id="CHEBI:29105"/>
        <label>1</label>
        <note>catalytic</note>
    </ligand>
</feature>
<dbReference type="Pfam" id="PF17770">
    <property type="entry name" value="RNase_J_C"/>
    <property type="match status" value="1"/>
</dbReference>
<feature type="binding site" evidence="12">
    <location>
        <position position="47"/>
    </location>
    <ligand>
        <name>Ca(2+)</name>
        <dbReference type="ChEBI" id="CHEBI:29108"/>
    </ligand>
</feature>
<dbReference type="Pfam" id="PF00753">
    <property type="entry name" value="Lactamase_B"/>
    <property type="match status" value="1"/>
</dbReference>
<feature type="binding site" evidence="12">
    <location>
        <position position="45"/>
    </location>
    <ligand>
        <name>Ca(2+)</name>
        <dbReference type="ChEBI" id="CHEBI:29108"/>
    </ligand>
</feature>
<reference evidence="15" key="1">
    <citation type="journal article" date="2010" name="Stand. Genomic Sci.">
        <title>Complete genome sequence of 'Thermobaculum terrenum' type strain (YNP1).</title>
        <authorList>
            <person name="Kiss H."/>
            <person name="Cleland D."/>
            <person name="Lapidus A."/>
            <person name="Lucas S."/>
            <person name="Glavina Del Rio T."/>
            <person name="Nolan M."/>
            <person name="Tice H."/>
            <person name="Han C."/>
            <person name="Goodwin L."/>
            <person name="Pitluck S."/>
            <person name="Liolios K."/>
            <person name="Ivanova N."/>
            <person name="Mavromatis K."/>
            <person name="Ovchinnikova G."/>
            <person name="Pati A."/>
            <person name="Chen A."/>
            <person name="Palaniappan K."/>
            <person name="Land M."/>
            <person name="Hauser L."/>
            <person name="Chang Y."/>
            <person name="Jeffries C."/>
            <person name="Lu M."/>
            <person name="Brettin T."/>
            <person name="Detter J."/>
            <person name="Goker M."/>
            <person name="Tindall B."/>
            <person name="Beck B."/>
            <person name="McDermott T."/>
            <person name="Woyke T."/>
            <person name="Bristow J."/>
            <person name="Eisen J."/>
            <person name="Markowitz V."/>
            <person name="Hugenholtz P."/>
            <person name="Kyrpides N."/>
            <person name="Klenk H."/>
            <person name="Cheng J."/>
        </authorList>
    </citation>
    <scope>NUCLEOTIDE SEQUENCE [LARGE SCALE GENOMIC DNA]</scope>
    <source>
        <strain evidence="15">ATCC BAA-798 / YNP1</strain>
    </source>
</reference>
<protein>
    <recommendedName>
        <fullName evidence="9">Ribonuclease J</fullName>
        <shortName evidence="9">RNase J</shortName>
        <ecNumber evidence="9">3.1.-.-</ecNumber>
    </recommendedName>
</protein>
<keyword evidence="6 12" id="KW-0862">Zinc</keyword>
<dbReference type="InterPro" id="IPR041636">
    <property type="entry name" value="RNase_J_C"/>
</dbReference>
<feature type="binding site" evidence="12">
    <location>
        <position position="74"/>
    </location>
    <ligand>
        <name>Zn(2+)</name>
        <dbReference type="ChEBI" id="CHEBI:29105"/>
        <label>1</label>
        <note>catalytic</note>
    </ligand>
</feature>
<dbReference type="STRING" id="525904.Tter_0796"/>
<evidence type="ECO:0000256" key="3">
    <source>
        <dbReference type="ARBA" id="ARBA00022723"/>
    </source>
</evidence>
<dbReference type="CDD" id="cd07714">
    <property type="entry name" value="RNaseJ_MBL-fold"/>
    <property type="match status" value="1"/>
</dbReference>
<keyword evidence="9" id="KW-0698">rRNA processing</keyword>
<dbReference type="InterPro" id="IPR004613">
    <property type="entry name" value="RNase_J"/>
</dbReference>
<dbReference type="GO" id="GO:0004534">
    <property type="term" value="F:5'-3' RNA exonuclease activity"/>
    <property type="evidence" value="ECO:0007669"/>
    <property type="project" value="UniProtKB-UniRule"/>
</dbReference>
<dbReference type="PIRSF" id="PIRSF004803">
    <property type="entry name" value="RnjA"/>
    <property type="match status" value="1"/>
</dbReference>
<dbReference type="Gene3D" id="3.60.15.10">
    <property type="entry name" value="Ribonuclease Z/Hydroxyacylglutathione hydrolase-like"/>
    <property type="match status" value="1"/>
</dbReference>
<dbReference type="GO" id="GO:0008270">
    <property type="term" value="F:zinc ion binding"/>
    <property type="evidence" value="ECO:0007669"/>
    <property type="project" value="InterPro"/>
</dbReference>
<comment type="cofactor">
    <cofactor evidence="12">
        <name>Zn(2+)</name>
        <dbReference type="ChEBI" id="CHEBI:29105"/>
    </cofactor>
    <text evidence="12">Binds 2 Zn(2+) ions per subunit. It is not clear if Zn(2+) or Mg(2+) is physiologically important.</text>
</comment>
<dbReference type="Pfam" id="PF22505">
    <property type="entry name" value="RNase_J_b_CASP"/>
    <property type="match status" value="1"/>
</dbReference>
<dbReference type="PANTHER" id="PTHR43694">
    <property type="entry name" value="RIBONUCLEASE J"/>
    <property type="match status" value="1"/>
</dbReference>
<organism evidence="14 15">
    <name type="scientific">Thermobaculum terrenum (strain ATCC BAA-798 / CCMEE 7001 / YNP1)</name>
    <dbReference type="NCBI Taxonomy" id="525904"/>
    <lineage>
        <taxon>Bacteria</taxon>
        <taxon>Bacillati</taxon>
        <taxon>Chloroflexota</taxon>
        <taxon>Chloroflexia</taxon>
        <taxon>Candidatus Thermobaculales</taxon>
        <taxon>Candidatus Thermobaculaceae</taxon>
        <taxon>Thermobaculum</taxon>
    </lineage>
</organism>
<dbReference type="KEGG" id="ttr:Tter_0796"/>
<dbReference type="NCBIfam" id="TIGR00649">
    <property type="entry name" value="MG423"/>
    <property type="match status" value="1"/>
</dbReference>
<dbReference type="AlphaFoldDB" id="D1CFK7"/>
<evidence type="ECO:0000313" key="15">
    <source>
        <dbReference type="Proteomes" id="UP000000323"/>
    </source>
</evidence>
<dbReference type="RefSeq" id="WP_012874748.1">
    <property type="nucleotide sequence ID" value="NC_013525.1"/>
</dbReference>
<comment type="cofactor">
    <cofactor evidence="12">
        <name>Ca(2+)</name>
        <dbReference type="ChEBI" id="CHEBI:29108"/>
    </cofactor>
    <text evidence="12">Binds 1 Ca(2+) cation per subunit. Seen in 1 crystal structure, it is not clear if it is physiologically important.</text>
</comment>
<evidence type="ECO:0000259" key="13">
    <source>
        <dbReference type="SMART" id="SM00849"/>
    </source>
</evidence>
<feature type="binding site" evidence="12">
    <location>
        <position position="387"/>
    </location>
    <ligand>
        <name>Zn(2+)</name>
        <dbReference type="ChEBI" id="CHEBI:29105"/>
        <label>1</label>
        <note>catalytic</note>
    </ligand>
</feature>
<feature type="binding site" evidence="12">
    <location>
        <position position="160"/>
    </location>
    <ligand>
        <name>Zn(2+)</name>
        <dbReference type="ChEBI" id="CHEBI:29105"/>
        <label>1</label>
        <note>catalytic</note>
    </ligand>
</feature>
<proteinExistence type="inferred from homology"/>
<feature type="active site" description="Proton donor" evidence="10">
    <location>
        <position position="192"/>
    </location>
</feature>
<evidence type="ECO:0000256" key="11">
    <source>
        <dbReference type="PIRSR" id="PIRSR004803-2"/>
    </source>
</evidence>
<dbReference type="PANTHER" id="PTHR43694:SF1">
    <property type="entry name" value="RIBONUCLEASE J"/>
    <property type="match status" value="1"/>
</dbReference>
<dbReference type="HOGENOM" id="CLU_008727_3_1_0"/>
<dbReference type="EMBL" id="CP001825">
    <property type="protein sequence ID" value="ACZ41713.1"/>
    <property type="molecule type" value="Genomic_DNA"/>
</dbReference>
<dbReference type="InterPro" id="IPR001587">
    <property type="entry name" value="RNase_J_CS"/>
</dbReference>